<evidence type="ECO:0000313" key="9">
    <source>
        <dbReference type="EMBL" id="QBM28136.1"/>
    </source>
</evidence>
<dbReference type="InterPro" id="IPR020103">
    <property type="entry name" value="PsdUridine_synth_cat_dom_sf"/>
</dbReference>
<comment type="function">
    <text evidence="6">Responsible for synthesis of pseudouridine from uracil.</text>
</comment>
<dbReference type="EMBL" id="CP037867">
    <property type="protein sequence ID" value="QBM28136.1"/>
    <property type="molecule type" value="Genomic_DNA"/>
</dbReference>
<evidence type="ECO:0000256" key="4">
    <source>
        <dbReference type="PIRSR" id="PIRSR606225-1"/>
    </source>
</evidence>
<dbReference type="PROSITE" id="PS50889">
    <property type="entry name" value="S4"/>
    <property type="match status" value="1"/>
</dbReference>
<dbReference type="PROSITE" id="PS01129">
    <property type="entry name" value="PSI_RLU"/>
    <property type="match status" value="1"/>
</dbReference>
<dbReference type="Pfam" id="PF01479">
    <property type="entry name" value="S4"/>
    <property type="match status" value="1"/>
</dbReference>
<evidence type="ECO:0000256" key="1">
    <source>
        <dbReference type="ARBA" id="ARBA00010876"/>
    </source>
</evidence>
<name>A0A4P6X0R4_HYDPS</name>
<dbReference type="KEGG" id="hpse:HPF_10600"/>
<dbReference type="SUPFAM" id="SSF55120">
    <property type="entry name" value="Pseudouridine synthase"/>
    <property type="match status" value="1"/>
</dbReference>
<evidence type="ECO:0000256" key="5">
    <source>
        <dbReference type="PROSITE-ProRule" id="PRU00182"/>
    </source>
</evidence>
<dbReference type="InterPro" id="IPR036986">
    <property type="entry name" value="S4_RNA-bd_sf"/>
</dbReference>
<dbReference type="InterPro" id="IPR050188">
    <property type="entry name" value="RluA_PseudoU_synthase"/>
</dbReference>
<dbReference type="GO" id="GO:0000455">
    <property type="term" value="P:enzyme-directed rRNA pseudouridine synthesis"/>
    <property type="evidence" value="ECO:0007669"/>
    <property type="project" value="TreeGrafter"/>
</dbReference>
<dbReference type="RefSeq" id="WP_424955192.1">
    <property type="nucleotide sequence ID" value="NZ_CP037867.1"/>
</dbReference>
<feature type="domain" description="Pseudouridine synthase RsuA/RluA-like" evidence="7">
    <location>
        <begin position="119"/>
        <end position="274"/>
    </location>
</feature>
<organism evidence="9 10">
    <name type="scientific">Hydrogenophaga pseudoflava</name>
    <name type="common">Pseudomonas carboxydoflava</name>
    <dbReference type="NCBI Taxonomy" id="47421"/>
    <lineage>
        <taxon>Bacteria</taxon>
        <taxon>Pseudomonadati</taxon>
        <taxon>Pseudomonadota</taxon>
        <taxon>Betaproteobacteria</taxon>
        <taxon>Burkholderiales</taxon>
        <taxon>Comamonadaceae</taxon>
        <taxon>Hydrogenophaga</taxon>
    </lineage>
</organism>
<evidence type="ECO:0000259" key="7">
    <source>
        <dbReference type="Pfam" id="PF00849"/>
    </source>
</evidence>
<dbReference type="InterPro" id="IPR006224">
    <property type="entry name" value="PsdUridine_synth_RluA-like_CS"/>
</dbReference>
<dbReference type="SUPFAM" id="SSF55174">
    <property type="entry name" value="Alpha-L RNA-binding motif"/>
    <property type="match status" value="1"/>
</dbReference>
<reference evidence="9 10" key="1">
    <citation type="submission" date="2019-03" db="EMBL/GenBank/DDBJ databases">
        <authorList>
            <person name="Sebastian G."/>
            <person name="Baumann P."/>
            <person name="Ruckert C."/>
            <person name="Kalinowski J."/>
            <person name="Nebel B."/>
            <person name="Takors R."/>
            <person name="Blombach B."/>
        </authorList>
    </citation>
    <scope>NUCLEOTIDE SEQUENCE [LARGE SCALE GENOMIC DNA]</scope>
    <source>
        <strain evidence="9 10">DSM 1084</strain>
    </source>
</reference>
<feature type="domain" description="RNA-binding S4" evidence="8">
    <location>
        <begin position="45"/>
        <end position="88"/>
    </location>
</feature>
<evidence type="ECO:0000313" key="10">
    <source>
        <dbReference type="Proteomes" id="UP000293912"/>
    </source>
</evidence>
<dbReference type="NCBIfam" id="TIGR00005">
    <property type="entry name" value="rluA_subfam"/>
    <property type="match status" value="1"/>
</dbReference>
<dbReference type="InterPro" id="IPR002942">
    <property type="entry name" value="S4_RNA-bd"/>
</dbReference>
<evidence type="ECO:0000256" key="3">
    <source>
        <dbReference type="ARBA" id="ARBA00036882"/>
    </source>
</evidence>
<protein>
    <recommendedName>
        <fullName evidence="6">Pseudouridine synthase</fullName>
        <ecNumber evidence="6">5.4.99.-</ecNumber>
    </recommendedName>
</protein>
<dbReference type="EC" id="5.4.99.-" evidence="6"/>
<dbReference type="Gene3D" id="3.10.290.10">
    <property type="entry name" value="RNA-binding S4 domain"/>
    <property type="match status" value="1"/>
</dbReference>
<comment type="similarity">
    <text evidence="1 6">Belongs to the pseudouridine synthase RluA family.</text>
</comment>
<dbReference type="InterPro" id="IPR006225">
    <property type="entry name" value="PsdUridine_synth_RluC/D"/>
</dbReference>
<dbReference type="Gene3D" id="3.30.2350.10">
    <property type="entry name" value="Pseudouridine synthase"/>
    <property type="match status" value="1"/>
</dbReference>
<dbReference type="InterPro" id="IPR006145">
    <property type="entry name" value="PsdUridine_synth_RsuA/RluA"/>
</dbReference>
<accession>A0A4P6X0R4</accession>
<comment type="catalytic activity">
    <reaction evidence="6">
        <text>a uridine in RNA = a pseudouridine in RNA</text>
        <dbReference type="Rhea" id="RHEA:48348"/>
        <dbReference type="Rhea" id="RHEA-COMP:12068"/>
        <dbReference type="Rhea" id="RHEA-COMP:12069"/>
        <dbReference type="ChEBI" id="CHEBI:65314"/>
        <dbReference type="ChEBI" id="CHEBI:65315"/>
    </reaction>
</comment>
<feature type="active site" evidence="4">
    <location>
        <position position="166"/>
    </location>
</feature>
<keyword evidence="10" id="KW-1185">Reference proteome</keyword>
<dbReference type="PANTHER" id="PTHR21600:SF44">
    <property type="entry name" value="RIBOSOMAL LARGE SUBUNIT PSEUDOURIDINE SYNTHASE D"/>
    <property type="match status" value="1"/>
</dbReference>
<gene>
    <name evidence="9" type="primary">rluD</name>
    <name evidence="9" type="ORF">HPF_10600</name>
</gene>
<dbReference type="AlphaFoldDB" id="A0A4P6X0R4"/>
<evidence type="ECO:0000256" key="2">
    <source>
        <dbReference type="ARBA" id="ARBA00023235"/>
    </source>
</evidence>
<dbReference type="GO" id="GO:0003723">
    <property type="term" value="F:RNA binding"/>
    <property type="evidence" value="ECO:0007669"/>
    <property type="project" value="UniProtKB-KW"/>
</dbReference>
<dbReference type="GO" id="GO:0160140">
    <property type="term" value="F:23S rRNA pseudouridine(1911/1915/1917) synthase activity"/>
    <property type="evidence" value="ECO:0007669"/>
    <property type="project" value="UniProtKB-EC"/>
</dbReference>
<evidence type="ECO:0000259" key="8">
    <source>
        <dbReference type="Pfam" id="PF01479"/>
    </source>
</evidence>
<keyword evidence="5" id="KW-0694">RNA-binding</keyword>
<keyword evidence="2 6" id="KW-0413">Isomerase</keyword>
<dbReference type="Proteomes" id="UP000293912">
    <property type="component" value="Chromosome"/>
</dbReference>
<dbReference type="Pfam" id="PF00849">
    <property type="entry name" value="PseudoU_synth_2"/>
    <property type="match status" value="1"/>
</dbReference>
<evidence type="ECO:0000256" key="6">
    <source>
        <dbReference type="RuleBase" id="RU362028"/>
    </source>
</evidence>
<dbReference type="PANTHER" id="PTHR21600">
    <property type="entry name" value="MITOCHONDRIAL RNA PSEUDOURIDINE SYNTHASE"/>
    <property type="match status" value="1"/>
</dbReference>
<dbReference type="CDD" id="cd02869">
    <property type="entry name" value="PseudoU_synth_RluA_like"/>
    <property type="match status" value="1"/>
</dbReference>
<comment type="catalytic activity">
    <reaction evidence="3">
        <text>uridine(1911/1915/1917) in 23S rRNA = pseudouridine(1911/1915/1917) in 23S rRNA</text>
        <dbReference type="Rhea" id="RHEA:42524"/>
        <dbReference type="Rhea" id="RHEA-COMP:10097"/>
        <dbReference type="Rhea" id="RHEA-COMP:10098"/>
        <dbReference type="ChEBI" id="CHEBI:65314"/>
        <dbReference type="ChEBI" id="CHEBI:65315"/>
        <dbReference type="EC" id="5.4.99.23"/>
    </reaction>
</comment>
<sequence length="341" mass="36614">MAAEIISTGGGNGPGATEVEVDAADVLADTEVRDLPVPADMHGWRIDKALATLVPELSRSYLQQLMAEGAVSLDGRLAAKPSARLVAGGRLRVELRPTQQAMAFVAQSMALDIVYEDEDLMVICKPVGLVVHPAAGNWTGTLLNGLLAHHPGAASLPRAGIVHRLDKDTSGLMLVGKSRRAVDGLVRAIAAREVQREYLAIGHGRWRRDELCEVDQPVGRDPANRLRMAVLRQDSTAGKPARTTFRVMDTVDQACLVACKLHTGRTHQIRVHMAWLGHPLVGDALYGGRVAWGMQRQALHAARLRLSHPVSGAELGFSSAVPADFRAALDAAGLRYNEGDL</sequence>
<proteinExistence type="inferred from homology"/>
<dbReference type="CDD" id="cd00165">
    <property type="entry name" value="S4"/>
    <property type="match status" value="1"/>
</dbReference>